<evidence type="ECO:0000259" key="1">
    <source>
        <dbReference type="Pfam" id="PF13640"/>
    </source>
</evidence>
<comment type="caution">
    <text evidence="2">The sequence shown here is derived from an EMBL/GenBank/DDBJ whole genome shotgun (WGS) entry which is preliminary data.</text>
</comment>
<keyword evidence="3" id="KW-1185">Reference proteome</keyword>
<dbReference type="Pfam" id="PF13640">
    <property type="entry name" value="2OG-FeII_Oxy_3"/>
    <property type="match status" value="1"/>
</dbReference>
<protein>
    <recommendedName>
        <fullName evidence="1">Prolyl 4-hydroxylase alpha subunit Fe(2+) 2OG dioxygenase domain-containing protein</fullName>
    </recommendedName>
</protein>
<sequence length="210" mass="24076">MMKNVIKLDSLDNAPLQTVPFPYFKVEESIYPDYIQGIINSFPDIPDGGSYNVDDVVLDEPFKSLIESIDTPEFRRIICEKFDVQVMDLPMMITLRGYSRQKDGRIHTDSKTKVATILIYLNEKWEADTGKLRVLNNGHDMDDYVDEISPGPGTLLAFKVTDNCWHGYPAFEGKRQSIQINFLTSAAAGNKHRFFHRLSAKLKRLVSRRK</sequence>
<proteinExistence type="predicted"/>
<accession>A0ABQ5TVI4</accession>
<feature type="domain" description="Prolyl 4-hydroxylase alpha subunit Fe(2+) 2OG dioxygenase" evidence="1">
    <location>
        <begin position="104"/>
        <end position="182"/>
    </location>
</feature>
<gene>
    <name evidence="2" type="ORF">GCM10007891_07090</name>
</gene>
<evidence type="ECO:0000313" key="2">
    <source>
        <dbReference type="EMBL" id="GLP98855.1"/>
    </source>
</evidence>
<dbReference type="Proteomes" id="UP001161423">
    <property type="component" value="Unassembled WGS sequence"/>
</dbReference>
<organism evidence="2 3">
    <name type="scientific">Methylophaga thalassica</name>
    <dbReference type="NCBI Taxonomy" id="40223"/>
    <lineage>
        <taxon>Bacteria</taxon>
        <taxon>Pseudomonadati</taxon>
        <taxon>Pseudomonadota</taxon>
        <taxon>Gammaproteobacteria</taxon>
        <taxon>Thiotrichales</taxon>
        <taxon>Piscirickettsiaceae</taxon>
        <taxon>Methylophaga</taxon>
    </lineage>
</organism>
<dbReference type="InterPro" id="IPR044862">
    <property type="entry name" value="Pro_4_hyd_alph_FE2OG_OXY"/>
</dbReference>
<dbReference type="EMBL" id="BSND01000003">
    <property type="protein sequence ID" value="GLP98855.1"/>
    <property type="molecule type" value="Genomic_DNA"/>
</dbReference>
<reference evidence="2" key="1">
    <citation type="journal article" date="2014" name="Int. J. Syst. Evol. Microbiol.">
        <title>Complete genome of a new Firmicutes species belonging to the dominant human colonic microbiota ('Ruminococcus bicirculans') reveals two chromosomes and a selective capacity to utilize plant glucans.</title>
        <authorList>
            <consortium name="NISC Comparative Sequencing Program"/>
            <person name="Wegmann U."/>
            <person name="Louis P."/>
            <person name="Goesmann A."/>
            <person name="Henrissat B."/>
            <person name="Duncan S.H."/>
            <person name="Flint H.J."/>
        </authorList>
    </citation>
    <scope>NUCLEOTIDE SEQUENCE</scope>
    <source>
        <strain evidence="2">NBRC 102424</strain>
    </source>
</reference>
<dbReference type="RefSeq" id="WP_007145431.1">
    <property type="nucleotide sequence ID" value="NZ_BSND01000003.1"/>
</dbReference>
<evidence type="ECO:0000313" key="3">
    <source>
        <dbReference type="Proteomes" id="UP001161423"/>
    </source>
</evidence>
<name>A0ABQ5TVI4_9GAMM</name>
<reference evidence="2" key="2">
    <citation type="submission" date="2023-01" db="EMBL/GenBank/DDBJ databases">
        <title>Draft genome sequence of Methylophaga thalassica strain NBRC 102424.</title>
        <authorList>
            <person name="Sun Q."/>
            <person name="Mori K."/>
        </authorList>
    </citation>
    <scope>NUCLEOTIDE SEQUENCE</scope>
    <source>
        <strain evidence="2">NBRC 102424</strain>
    </source>
</reference>
<dbReference type="Gene3D" id="2.60.120.620">
    <property type="entry name" value="q2cbj1_9rhob like domain"/>
    <property type="match status" value="1"/>
</dbReference>